<evidence type="ECO:0000313" key="9">
    <source>
        <dbReference type="EMBL" id="GAA1624746.1"/>
    </source>
</evidence>
<keyword evidence="2 7" id="KW-0813">Transport</keyword>
<feature type="transmembrane region" description="Helical" evidence="7">
    <location>
        <begin position="107"/>
        <end position="129"/>
    </location>
</feature>
<sequence length="276" mass="29778">MTAHPVSRRFFVTGLGLFVTGIIAFPIYWLIVTSLRAPADLQNTPSLLPVHIDASAYVALLHQPELLHYLVNSAFYGICTTVLTVALGASAAYALARLELRGKTITLFGLLVLQTFPSIMLAIPLFVMFSRLHLIDSRMSVVVAITTKTLPFAILMLRPYFMTLPKDLENAAAVDGCGRISTLVRVILPLSLPGIATVAAFNFLSGWGDLLFSLTLLTDESKKPISLGLYKFMGVYGTDWNQLMAASVAAALPALLVFAASQRFLISGLAAGSTNE</sequence>
<name>A0ABN2F107_9ACTN</name>
<comment type="similarity">
    <text evidence="7">Belongs to the binding-protein-dependent transport system permease family.</text>
</comment>
<comment type="caution">
    <text evidence="9">The sequence shown here is derived from an EMBL/GenBank/DDBJ whole genome shotgun (WGS) entry which is preliminary data.</text>
</comment>
<evidence type="ECO:0000256" key="7">
    <source>
        <dbReference type="RuleBase" id="RU363032"/>
    </source>
</evidence>
<evidence type="ECO:0000313" key="10">
    <source>
        <dbReference type="Proteomes" id="UP001501319"/>
    </source>
</evidence>
<dbReference type="EMBL" id="BAAANE010000003">
    <property type="protein sequence ID" value="GAA1624746.1"/>
    <property type="molecule type" value="Genomic_DNA"/>
</dbReference>
<dbReference type="RefSeq" id="WP_344109326.1">
    <property type="nucleotide sequence ID" value="NZ_BAAANE010000003.1"/>
</dbReference>
<evidence type="ECO:0000256" key="1">
    <source>
        <dbReference type="ARBA" id="ARBA00004651"/>
    </source>
</evidence>
<dbReference type="Pfam" id="PF00528">
    <property type="entry name" value="BPD_transp_1"/>
    <property type="match status" value="1"/>
</dbReference>
<dbReference type="InterPro" id="IPR035906">
    <property type="entry name" value="MetI-like_sf"/>
</dbReference>
<feature type="transmembrane region" description="Helical" evidence="7">
    <location>
        <begin position="240"/>
        <end position="260"/>
    </location>
</feature>
<dbReference type="InterPro" id="IPR000515">
    <property type="entry name" value="MetI-like"/>
</dbReference>
<keyword evidence="3" id="KW-1003">Cell membrane</keyword>
<comment type="subcellular location">
    <subcellularLocation>
        <location evidence="1 7">Cell membrane</location>
        <topology evidence="1 7">Multi-pass membrane protein</topology>
    </subcellularLocation>
</comment>
<dbReference type="PANTHER" id="PTHR32243">
    <property type="entry name" value="MALTOSE TRANSPORT SYSTEM PERMEASE-RELATED"/>
    <property type="match status" value="1"/>
</dbReference>
<accession>A0ABN2F107</accession>
<feature type="transmembrane region" description="Helical" evidence="7">
    <location>
        <begin position="141"/>
        <end position="161"/>
    </location>
</feature>
<dbReference type="InterPro" id="IPR050901">
    <property type="entry name" value="BP-dep_ABC_trans_perm"/>
</dbReference>
<evidence type="ECO:0000259" key="8">
    <source>
        <dbReference type="PROSITE" id="PS50928"/>
    </source>
</evidence>
<dbReference type="PROSITE" id="PS50928">
    <property type="entry name" value="ABC_TM1"/>
    <property type="match status" value="1"/>
</dbReference>
<evidence type="ECO:0000256" key="4">
    <source>
        <dbReference type="ARBA" id="ARBA00022692"/>
    </source>
</evidence>
<reference evidence="9 10" key="1">
    <citation type="journal article" date="2019" name="Int. J. Syst. Evol. Microbiol.">
        <title>The Global Catalogue of Microorganisms (GCM) 10K type strain sequencing project: providing services to taxonomists for standard genome sequencing and annotation.</title>
        <authorList>
            <consortium name="The Broad Institute Genomics Platform"/>
            <consortium name="The Broad Institute Genome Sequencing Center for Infectious Disease"/>
            <person name="Wu L."/>
            <person name="Ma J."/>
        </authorList>
    </citation>
    <scope>NUCLEOTIDE SEQUENCE [LARGE SCALE GENOMIC DNA]</scope>
    <source>
        <strain evidence="9 10">JCM 14306</strain>
    </source>
</reference>
<evidence type="ECO:0000256" key="2">
    <source>
        <dbReference type="ARBA" id="ARBA00022448"/>
    </source>
</evidence>
<keyword evidence="4 7" id="KW-0812">Transmembrane</keyword>
<feature type="transmembrane region" description="Helical" evidence="7">
    <location>
        <begin position="182"/>
        <end position="204"/>
    </location>
</feature>
<feature type="transmembrane region" description="Helical" evidence="7">
    <location>
        <begin position="74"/>
        <end position="95"/>
    </location>
</feature>
<dbReference type="CDD" id="cd06261">
    <property type="entry name" value="TM_PBP2"/>
    <property type="match status" value="1"/>
</dbReference>
<dbReference type="SUPFAM" id="SSF161098">
    <property type="entry name" value="MetI-like"/>
    <property type="match status" value="1"/>
</dbReference>
<keyword evidence="6 7" id="KW-0472">Membrane</keyword>
<gene>
    <name evidence="9" type="ORF">GCM10009744_10400</name>
</gene>
<evidence type="ECO:0000256" key="3">
    <source>
        <dbReference type="ARBA" id="ARBA00022475"/>
    </source>
</evidence>
<evidence type="ECO:0000256" key="5">
    <source>
        <dbReference type="ARBA" id="ARBA00022989"/>
    </source>
</evidence>
<dbReference type="Gene3D" id="1.10.3720.10">
    <property type="entry name" value="MetI-like"/>
    <property type="match status" value="1"/>
</dbReference>
<evidence type="ECO:0000256" key="6">
    <source>
        <dbReference type="ARBA" id="ARBA00023136"/>
    </source>
</evidence>
<proteinExistence type="inferred from homology"/>
<feature type="domain" description="ABC transmembrane type-1" evidence="8">
    <location>
        <begin position="70"/>
        <end position="261"/>
    </location>
</feature>
<keyword evidence="5 7" id="KW-1133">Transmembrane helix</keyword>
<feature type="transmembrane region" description="Helical" evidence="7">
    <location>
        <begin position="12"/>
        <end position="31"/>
    </location>
</feature>
<organism evidence="9 10">
    <name type="scientific">Kribbella alba</name>
    <dbReference type="NCBI Taxonomy" id="190197"/>
    <lineage>
        <taxon>Bacteria</taxon>
        <taxon>Bacillati</taxon>
        <taxon>Actinomycetota</taxon>
        <taxon>Actinomycetes</taxon>
        <taxon>Propionibacteriales</taxon>
        <taxon>Kribbellaceae</taxon>
        <taxon>Kribbella</taxon>
    </lineage>
</organism>
<dbReference type="PANTHER" id="PTHR32243:SF18">
    <property type="entry name" value="INNER MEMBRANE ABC TRANSPORTER PERMEASE PROTEIN YCJP"/>
    <property type="match status" value="1"/>
</dbReference>
<dbReference type="Proteomes" id="UP001501319">
    <property type="component" value="Unassembled WGS sequence"/>
</dbReference>
<protein>
    <submittedName>
        <fullName evidence="9">Carbohydrate ABC transporter permease</fullName>
    </submittedName>
</protein>
<keyword evidence="10" id="KW-1185">Reference proteome</keyword>